<feature type="transmembrane region" description="Helical" evidence="1">
    <location>
        <begin position="37"/>
        <end position="61"/>
    </location>
</feature>
<evidence type="ECO:0000313" key="3">
    <source>
        <dbReference type="EMBL" id="TJZ76102.1"/>
    </source>
</evidence>
<keyword evidence="2" id="KW-0732">Signal</keyword>
<evidence type="ECO:0000256" key="1">
    <source>
        <dbReference type="SAM" id="Phobius"/>
    </source>
</evidence>
<feature type="signal peptide" evidence="2">
    <location>
        <begin position="1"/>
        <end position="19"/>
    </location>
</feature>
<evidence type="ECO:0000313" key="4">
    <source>
        <dbReference type="Proteomes" id="UP000305109"/>
    </source>
</evidence>
<dbReference type="Proteomes" id="UP000305109">
    <property type="component" value="Unassembled WGS sequence"/>
</dbReference>
<organism evidence="3 4">
    <name type="scientific">Rhodococcus oryzae</name>
    <dbReference type="NCBI Taxonomy" id="2571143"/>
    <lineage>
        <taxon>Bacteria</taxon>
        <taxon>Bacillati</taxon>
        <taxon>Actinomycetota</taxon>
        <taxon>Actinomycetes</taxon>
        <taxon>Mycobacteriales</taxon>
        <taxon>Nocardiaceae</taxon>
        <taxon>Rhodococcus</taxon>
    </lineage>
</organism>
<comment type="caution">
    <text evidence="3">The sequence shown here is derived from an EMBL/GenBank/DDBJ whole genome shotgun (WGS) entry which is preliminary data.</text>
</comment>
<keyword evidence="1" id="KW-1133">Transmembrane helix</keyword>
<dbReference type="EMBL" id="SUMD01000009">
    <property type="protein sequence ID" value="TJZ76102.1"/>
    <property type="molecule type" value="Genomic_DNA"/>
</dbReference>
<sequence>MTLLLVGVLSLLGSGVAAANPPGPDPLAGVPESLRPIAGAVIVFLGNVWNAFADVANFIMFGSS</sequence>
<dbReference type="RefSeq" id="WP_136911250.1">
    <property type="nucleotide sequence ID" value="NZ_SUMD01000009.1"/>
</dbReference>
<reference evidence="3 4" key="1">
    <citation type="submission" date="2019-04" db="EMBL/GenBank/DDBJ databases">
        <title>Rhodococcus oryzae sp. nov., a novel actinomycete isolated from rhizosphere soil of rice (Oryza sativa L.).</title>
        <authorList>
            <person name="Li C."/>
        </authorList>
    </citation>
    <scope>NUCLEOTIDE SEQUENCE [LARGE SCALE GENOMIC DNA]</scope>
    <source>
        <strain evidence="3 4">NEAU-CX67</strain>
    </source>
</reference>
<keyword evidence="4" id="KW-1185">Reference proteome</keyword>
<gene>
    <name evidence="3" type="ORF">FCG67_19035</name>
</gene>
<accession>A0ABY2RJF0</accession>
<feature type="chain" id="PRO_5045070490" evidence="2">
    <location>
        <begin position="20"/>
        <end position="64"/>
    </location>
</feature>
<proteinExistence type="predicted"/>
<protein>
    <submittedName>
        <fullName evidence="3">Uncharacterized protein</fullName>
    </submittedName>
</protein>
<evidence type="ECO:0000256" key="2">
    <source>
        <dbReference type="SAM" id="SignalP"/>
    </source>
</evidence>
<keyword evidence="1" id="KW-0472">Membrane</keyword>
<name>A0ABY2RJF0_9NOCA</name>
<keyword evidence="1" id="KW-0812">Transmembrane</keyword>